<dbReference type="Pfam" id="PF03432">
    <property type="entry name" value="Relaxase"/>
    <property type="match status" value="1"/>
</dbReference>
<dbReference type="AlphaFoldDB" id="A0A3A9A6J0"/>
<protein>
    <recommendedName>
        <fullName evidence="1">MobA/VirD2-like nuclease domain-containing protein</fullName>
    </recommendedName>
</protein>
<comment type="caution">
    <text evidence="2">The sequence shown here is derived from an EMBL/GenBank/DDBJ whole genome shotgun (WGS) entry which is preliminary data.</text>
</comment>
<evidence type="ECO:0000313" key="3">
    <source>
        <dbReference type="Proteomes" id="UP000280696"/>
    </source>
</evidence>
<name>A0A3A9A6J0_9FIRM</name>
<gene>
    <name evidence="2" type="ORF">D7V94_22330</name>
</gene>
<dbReference type="Proteomes" id="UP000280696">
    <property type="component" value="Unassembled WGS sequence"/>
</dbReference>
<accession>A0A3A9A6J0</accession>
<dbReference type="OrthoDB" id="9762440at2"/>
<feature type="domain" description="MobA/VirD2-like nuclease" evidence="1">
    <location>
        <begin position="27"/>
        <end position="156"/>
    </location>
</feature>
<sequence>MAITKTMHMKASGKGKIDVHLEHAINYILQPKKLGNANLTGGINCLPDAAYEQMKATKQMFGKTGGRQGYHFVISLKPGEGTPEIMYDIAMRFAEEAFGGEYETVVAVHTDRNHLHAHIIINSVNMVTGYKFQYHEGDWKYKFQPITNKLCEEYGLHITPAEYSKEPKNMARPQWERGRVFSKWIEQDARFCALHAENMEHFIFLLEKQGFEIKQGEHIAVKVPGMKRFKRLDTISEDFCRENLETMFKYGDASLAFPVDHAMPLIPIRKTILTPYQRKCYVRMYRLRLAEKKRFTYKSAYLYEQIRKMHELQEEYLVVVKYDVKSFVDLVHLKFRLERVDKELCKIQKEMYRDRASQKRACKTAEDLAFFEASEDDYRERLEQVKLQKKDNHKKLKAMERCLERDGSTLDAELEYRIPVGNMDELTEVTRDEIPRNPHRQTEDLVVSQVISEDITDEIAADVGDRDTADMKLPANKADYMRMSVAEKVFCYPFDTKGIESAFEMVRAYFEKIDMDTGFHSVYEEAKLLSDYYEKQKAEEFIGERAERVIETMKLLGIDAGRMAEYSTDVLSEVFSFGDMEYFAGIKLFNRVIDRLEINMEQQKRYEVFDRIYEEGMQKKDYKYDRYIR</sequence>
<reference evidence="2 3" key="1">
    <citation type="submission" date="2018-09" db="EMBL/GenBank/DDBJ databases">
        <title>Murine metabolic-syndrome-specific gut microbial biobank.</title>
        <authorList>
            <person name="Liu C."/>
        </authorList>
    </citation>
    <scope>NUCLEOTIDE SEQUENCE [LARGE SCALE GENOMIC DNA]</scope>
    <source>
        <strain evidence="2 3">0.1xD8-82</strain>
    </source>
</reference>
<keyword evidence="3" id="KW-1185">Reference proteome</keyword>
<evidence type="ECO:0000259" key="1">
    <source>
        <dbReference type="Pfam" id="PF03432"/>
    </source>
</evidence>
<proteinExistence type="predicted"/>
<dbReference type="EMBL" id="RAYQ01000057">
    <property type="protein sequence ID" value="RKI86884.1"/>
    <property type="molecule type" value="Genomic_DNA"/>
</dbReference>
<dbReference type="InterPro" id="IPR005094">
    <property type="entry name" value="Endonuclease_MobA/VirD2"/>
</dbReference>
<evidence type="ECO:0000313" key="2">
    <source>
        <dbReference type="EMBL" id="RKI86884.1"/>
    </source>
</evidence>
<organism evidence="2 3">
    <name type="scientific">Parablautia intestinalis</name>
    <dbReference type="NCBI Taxonomy" id="2320100"/>
    <lineage>
        <taxon>Bacteria</taxon>
        <taxon>Bacillati</taxon>
        <taxon>Bacillota</taxon>
        <taxon>Clostridia</taxon>
        <taxon>Lachnospirales</taxon>
        <taxon>Lachnospiraceae</taxon>
        <taxon>Parablautia</taxon>
    </lineage>
</organism>
<dbReference type="RefSeq" id="WP_120472459.1">
    <property type="nucleotide sequence ID" value="NZ_RAYQ01000057.1"/>
</dbReference>